<dbReference type="Proteomes" id="UP000282741">
    <property type="component" value="Chromosome"/>
</dbReference>
<name>A0AAN1RTQ6_9BORD</name>
<dbReference type="AlphaFoldDB" id="A0AAN1RTQ6"/>
<gene>
    <name evidence="1" type="ORF">CS347_03205</name>
</gene>
<protein>
    <submittedName>
        <fullName evidence="1">Uncharacterized protein</fullName>
    </submittedName>
</protein>
<sequence length="75" mass="8132">MGCEPFTGNCALDADKQMQQMEGSGAVVLFHRGGGAAVEMAASAGHRWRESAPQMKKAERMIFRPLLSRVLRPGT</sequence>
<accession>A0AAN1RTQ6</accession>
<organism evidence="1 2">
    <name type="scientific">Bordetella hinzii</name>
    <dbReference type="NCBI Taxonomy" id="103855"/>
    <lineage>
        <taxon>Bacteria</taxon>
        <taxon>Pseudomonadati</taxon>
        <taxon>Pseudomonadota</taxon>
        <taxon>Betaproteobacteria</taxon>
        <taxon>Burkholderiales</taxon>
        <taxon>Alcaligenaceae</taxon>
        <taxon>Bordetella</taxon>
    </lineage>
</organism>
<proteinExistence type="predicted"/>
<dbReference type="EMBL" id="CP024172">
    <property type="protein sequence ID" value="AZW15858.1"/>
    <property type="molecule type" value="Genomic_DNA"/>
</dbReference>
<evidence type="ECO:0000313" key="2">
    <source>
        <dbReference type="Proteomes" id="UP000282741"/>
    </source>
</evidence>
<reference evidence="2" key="1">
    <citation type="submission" date="2017-10" db="EMBL/GenBank/DDBJ databases">
        <title>Whole genome sequencing of various Bordetella species.</title>
        <authorList>
            <person name="Weigand M.R."/>
            <person name="Loparev V."/>
            <person name="Peng Y."/>
            <person name="Bowden K.E."/>
            <person name="Tondella M.L."/>
            <person name="Williams M.M."/>
        </authorList>
    </citation>
    <scope>NUCLEOTIDE SEQUENCE [LARGE SCALE GENOMIC DNA]</scope>
    <source>
        <strain evidence="2">H720</strain>
    </source>
</reference>
<evidence type="ECO:0000313" key="1">
    <source>
        <dbReference type="EMBL" id="AZW15858.1"/>
    </source>
</evidence>